<dbReference type="InterPro" id="IPR013320">
    <property type="entry name" value="ConA-like_dom_sf"/>
</dbReference>
<dbReference type="Proteomes" id="UP001597094">
    <property type="component" value="Unassembled WGS sequence"/>
</dbReference>
<proteinExistence type="predicted"/>
<protein>
    <submittedName>
        <fullName evidence="2">LamG-like jellyroll fold domain-containing protein</fullName>
    </submittedName>
</protein>
<keyword evidence="3" id="KW-1185">Reference proteome</keyword>
<reference evidence="3" key="1">
    <citation type="journal article" date="2019" name="Int. J. Syst. Evol. Microbiol.">
        <title>The Global Catalogue of Microorganisms (GCM) 10K type strain sequencing project: providing services to taxonomists for standard genome sequencing and annotation.</title>
        <authorList>
            <consortium name="The Broad Institute Genomics Platform"/>
            <consortium name="The Broad Institute Genome Sequencing Center for Infectious Disease"/>
            <person name="Wu L."/>
            <person name="Ma J."/>
        </authorList>
    </citation>
    <scope>NUCLEOTIDE SEQUENCE [LARGE SCALE GENOMIC DNA]</scope>
    <source>
        <strain evidence="3">JCM 31319</strain>
    </source>
</reference>
<accession>A0ABW3SK23</accession>
<dbReference type="RefSeq" id="WP_377522832.1">
    <property type="nucleotide sequence ID" value="NZ_JBHTLD010000014.1"/>
</dbReference>
<dbReference type="EMBL" id="JBHTLD010000014">
    <property type="protein sequence ID" value="MFD1185182.1"/>
    <property type="molecule type" value="Genomic_DNA"/>
</dbReference>
<feature type="signal peptide" evidence="1">
    <location>
        <begin position="1"/>
        <end position="27"/>
    </location>
</feature>
<gene>
    <name evidence="2" type="ORF">ACFQ2O_03110</name>
</gene>
<organism evidence="2 3">
    <name type="scientific">Pontibacter rugosus</name>
    <dbReference type="NCBI Taxonomy" id="1745966"/>
    <lineage>
        <taxon>Bacteria</taxon>
        <taxon>Pseudomonadati</taxon>
        <taxon>Bacteroidota</taxon>
        <taxon>Cytophagia</taxon>
        <taxon>Cytophagales</taxon>
        <taxon>Hymenobacteraceae</taxon>
        <taxon>Pontibacter</taxon>
    </lineage>
</organism>
<name>A0ABW3SK23_9BACT</name>
<comment type="caution">
    <text evidence="2">The sequence shown here is derived from an EMBL/GenBank/DDBJ whole genome shotgun (WGS) entry which is preliminary data.</text>
</comment>
<sequence>MKATRYKLMLRLLVLPIICCATSMAYAQTKQQQVWKLNSLNSIAGHRPEVWGAPKVVKAKGGKKAIQFNGKNDGLLLDTNPIAGAEEFTIELELKPYAAFPENVEQRFLHIQDPNNDKRRILIELRLNDKGQWYPDLFMRTEDASLTLIDATKTHPVNEWASIKLTYKDGQMKGYVNGVEELSGEIDYHPISSSAKTSLGTRMDKRSWFNGELREVRFSDRVE</sequence>
<keyword evidence="1" id="KW-0732">Signal</keyword>
<evidence type="ECO:0000256" key="1">
    <source>
        <dbReference type="SAM" id="SignalP"/>
    </source>
</evidence>
<evidence type="ECO:0000313" key="2">
    <source>
        <dbReference type="EMBL" id="MFD1185182.1"/>
    </source>
</evidence>
<dbReference type="Gene3D" id="2.60.120.200">
    <property type="match status" value="1"/>
</dbReference>
<dbReference type="Pfam" id="PF13385">
    <property type="entry name" value="Laminin_G_3"/>
    <property type="match status" value="1"/>
</dbReference>
<dbReference type="SUPFAM" id="SSF49899">
    <property type="entry name" value="Concanavalin A-like lectins/glucanases"/>
    <property type="match status" value="1"/>
</dbReference>
<feature type="chain" id="PRO_5047030161" evidence="1">
    <location>
        <begin position="28"/>
        <end position="223"/>
    </location>
</feature>
<evidence type="ECO:0000313" key="3">
    <source>
        <dbReference type="Proteomes" id="UP001597094"/>
    </source>
</evidence>